<reference evidence="3" key="1">
    <citation type="submission" date="2025-08" db="UniProtKB">
        <authorList>
            <consortium name="RefSeq"/>
        </authorList>
    </citation>
    <scope>IDENTIFICATION</scope>
    <source>
        <tissue evidence="3">Meat</tissue>
    </source>
</reference>
<feature type="compositionally biased region" description="Low complexity" evidence="1">
    <location>
        <begin position="221"/>
        <end position="238"/>
    </location>
</feature>
<feature type="region of interest" description="Disordered" evidence="1">
    <location>
        <begin position="1"/>
        <end position="28"/>
    </location>
</feature>
<feature type="compositionally biased region" description="Polar residues" evidence="1">
    <location>
        <begin position="249"/>
        <end position="273"/>
    </location>
</feature>
<dbReference type="Proteomes" id="UP000252040">
    <property type="component" value="Unplaced"/>
</dbReference>
<feature type="compositionally biased region" description="Basic and acidic residues" evidence="1">
    <location>
        <begin position="287"/>
        <end position="297"/>
    </location>
</feature>
<evidence type="ECO:0000256" key="1">
    <source>
        <dbReference type="SAM" id="MobiDB-lite"/>
    </source>
</evidence>
<organism evidence="2 3">
    <name type="scientific">Neophocaena asiaeorientalis asiaeorientalis</name>
    <name type="common">Yangtze finless porpoise</name>
    <name type="synonym">Neophocaena phocaenoides subsp. asiaeorientalis</name>
    <dbReference type="NCBI Taxonomy" id="1706337"/>
    <lineage>
        <taxon>Eukaryota</taxon>
        <taxon>Metazoa</taxon>
        <taxon>Chordata</taxon>
        <taxon>Craniata</taxon>
        <taxon>Vertebrata</taxon>
        <taxon>Euteleostomi</taxon>
        <taxon>Mammalia</taxon>
        <taxon>Eutheria</taxon>
        <taxon>Laurasiatheria</taxon>
        <taxon>Artiodactyla</taxon>
        <taxon>Whippomorpha</taxon>
        <taxon>Cetacea</taxon>
        <taxon>Odontoceti</taxon>
        <taxon>Phocoenidae</taxon>
        <taxon>Neophocaena</taxon>
    </lineage>
</organism>
<feature type="region of interest" description="Disordered" evidence="1">
    <location>
        <begin position="93"/>
        <end position="207"/>
    </location>
</feature>
<dbReference type="RefSeq" id="XP_024613038.1">
    <property type="nucleotide sequence ID" value="XM_024757270.1"/>
</dbReference>
<protein>
    <submittedName>
        <fullName evidence="3">Uncharacterized protein LOC112407837</fullName>
    </submittedName>
</protein>
<dbReference type="InParanoid" id="A0A341CET3"/>
<sequence>MVVMGMRANSMTARAGKESQENTPHCSPGLAKEIQGVIGADCARHRLGRGLRDLQHQEAVEKGTGGTAHAEGGQHQALAGVPDYLLEEVPRDHAPAESRQAQDQVDHDEAQGAAALRGAEGSQGHDPRPERREATAQPVQRCRPSPRGRRASAVVGQDLASEGRLHHEEQPRVVEGGGHLGGGDHGLDPGRHLGARQGAPTRAGGPRAHVVSLMGDGGRGLPAAAAAATPGRAGAQPGCARGSLRAKLSQAQGASDSSQRGSPVTSGTTATPTRTKKGHAPPPAAEQDWRRPREVRRGGARGESGVRLQPREARRGRARVTDARPRLLFQRFWLNGIPVYPKLCSQHEWPHERPAQHRRRSKTSVFTGQDTLILLLE</sequence>
<dbReference type="KEGG" id="nasi:112407837"/>
<dbReference type="GeneID" id="112407837"/>
<feature type="region of interest" description="Disordered" evidence="1">
    <location>
        <begin position="221"/>
        <end position="317"/>
    </location>
</feature>
<feature type="compositionally biased region" description="Basic and acidic residues" evidence="1">
    <location>
        <begin position="161"/>
        <end position="172"/>
    </location>
</feature>
<feature type="compositionally biased region" description="Basic and acidic residues" evidence="1">
    <location>
        <begin position="123"/>
        <end position="134"/>
    </location>
</feature>
<name>A0A341CET3_NEOAA</name>
<proteinExistence type="predicted"/>
<gene>
    <name evidence="3" type="primary">LOC112407837</name>
</gene>
<evidence type="ECO:0000313" key="3">
    <source>
        <dbReference type="RefSeq" id="XP_024613038.1"/>
    </source>
</evidence>
<accession>A0A341CET3</accession>
<keyword evidence="2" id="KW-1185">Reference proteome</keyword>
<dbReference type="AlphaFoldDB" id="A0A341CET3"/>
<evidence type="ECO:0000313" key="2">
    <source>
        <dbReference type="Proteomes" id="UP000252040"/>
    </source>
</evidence>
<feature type="compositionally biased region" description="Gly residues" evidence="1">
    <location>
        <begin position="175"/>
        <end position="184"/>
    </location>
</feature>